<feature type="domain" description="ASCH" evidence="1">
    <location>
        <begin position="25"/>
        <end position="145"/>
    </location>
</feature>
<evidence type="ECO:0000259" key="1">
    <source>
        <dbReference type="SMART" id="SM01022"/>
    </source>
</evidence>
<dbReference type="EMBL" id="JAHBFI010000019">
    <property type="protein sequence ID" value="MBZ5963052.1"/>
    <property type="molecule type" value="Genomic_DNA"/>
</dbReference>
<organism evidence="3 5">
    <name type="scientific">Leuconostoc gasicomitatum</name>
    <dbReference type="NCBI Taxonomy" id="115778"/>
    <lineage>
        <taxon>Bacteria</taxon>
        <taxon>Bacillati</taxon>
        <taxon>Bacillota</taxon>
        <taxon>Bacilli</taxon>
        <taxon>Lactobacillales</taxon>
        <taxon>Lactobacillaceae</taxon>
        <taxon>Leuconostoc</taxon>
        <taxon>Leuconostoc gelidum group</taxon>
    </lineage>
</organism>
<name>A0A9Q3SYQ9_9LACO</name>
<dbReference type="OMA" id="YWRKVHT"/>
<dbReference type="PIRSF" id="PIRSF021320">
    <property type="entry name" value="DUF984"/>
    <property type="match status" value="1"/>
</dbReference>
<dbReference type="InterPro" id="IPR015947">
    <property type="entry name" value="PUA-like_sf"/>
</dbReference>
<dbReference type="PANTHER" id="PTHR39203:SF1">
    <property type="entry name" value="CYTOPLASMIC PROTEIN"/>
    <property type="match status" value="1"/>
</dbReference>
<dbReference type="Pfam" id="PF04266">
    <property type="entry name" value="ASCH"/>
    <property type="match status" value="1"/>
</dbReference>
<protein>
    <submittedName>
        <fullName evidence="3">ASCH domain-containing protein</fullName>
    </submittedName>
</protein>
<dbReference type="Proteomes" id="UP000199271">
    <property type="component" value="Unassembled WGS sequence"/>
</dbReference>
<keyword evidence="4" id="KW-1185">Reference proteome</keyword>
<gene>
    <name evidence="2" type="ORF">C122C_0574</name>
    <name evidence="3" type="ORF">KIJ12_07855</name>
</gene>
<dbReference type="SUPFAM" id="SSF88697">
    <property type="entry name" value="PUA domain-like"/>
    <property type="match status" value="1"/>
</dbReference>
<dbReference type="AlphaFoldDB" id="A0A9Q3SYQ9"/>
<proteinExistence type="predicted"/>
<reference evidence="3" key="2">
    <citation type="submission" date="2021-05" db="EMBL/GenBank/DDBJ databases">
        <title>Pangenome of Leuconostoc gelidum warrants species status for Leuconostoc gelidum subsp. gasicomitatum.</title>
        <authorList>
            <person name="Johansson P."/>
            <person name="Sade E."/>
            <person name="Hultman J."/>
            <person name="Auvinen P."/>
            <person name="Bjorkroth J."/>
        </authorList>
    </citation>
    <scope>NUCLEOTIDE SEQUENCE</scope>
    <source>
        <strain evidence="3">A.21.4</strain>
    </source>
</reference>
<dbReference type="Gene3D" id="3.10.400.10">
    <property type="entry name" value="Sulfate adenylyltransferase"/>
    <property type="match status" value="1"/>
</dbReference>
<dbReference type="Proteomes" id="UP000752647">
    <property type="component" value="Unassembled WGS sequence"/>
</dbReference>
<dbReference type="PANTHER" id="PTHR39203">
    <property type="entry name" value="CYTOPLASMIC PROTEIN-RELATED"/>
    <property type="match status" value="1"/>
</dbReference>
<dbReference type="InterPro" id="IPR007374">
    <property type="entry name" value="ASCH_domain"/>
</dbReference>
<dbReference type="SMART" id="SM01022">
    <property type="entry name" value="ASCH"/>
    <property type="match status" value="1"/>
</dbReference>
<sequence>MNYEQVWTPLLKEFTIFSNSPRSEWQFGAAPSQLVDLVITGQKTATSSYFPAYAFDKESVPSVGQLNLILDDKLVPKVLTVNTKVTLQSYDQIGDDIAFLEGEGTRDLIYWRQVHEPFFAEVAKEIGQSFIPQDLIVTEYFKVLKIL</sequence>
<comment type="caution">
    <text evidence="3">The sequence shown here is derived from an EMBL/GenBank/DDBJ whole genome shotgun (WGS) entry which is preliminary data.</text>
</comment>
<dbReference type="InterPro" id="IPR009326">
    <property type="entry name" value="DUF984"/>
</dbReference>
<reference evidence="2 4" key="1">
    <citation type="submission" date="2015-12" db="EMBL/GenBank/DDBJ databases">
        <authorList>
            <person name="Andreevskaya M."/>
        </authorList>
    </citation>
    <scope>NUCLEOTIDE SEQUENCE [LARGE SCALE GENOMIC DNA]</scope>
    <source>
        <strain evidence="2 4">C122c</strain>
    </source>
</reference>
<accession>A0A9Q3SYQ9</accession>
<evidence type="ECO:0000313" key="4">
    <source>
        <dbReference type="Proteomes" id="UP000199271"/>
    </source>
</evidence>
<evidence type="ECO:0000313" key="5">
    <source>
        <dbReference type="Proteomes" id="UP000752647"/>
    </source>
</evidence>
<evidence type="ECO:0000313" key="3">
    <source>
        <dbReference type="EMBL" id="MBZ5963052.1"/>
    </source>
</evidence>
<dbReference type="GeneID" id="34301993"/>
<dbReference type="EMBL" id="FBSY01000004">
    <property type="protein sequence ID" value="CUW07086.1"/>
    <property type="molecule type" value="Genomic_DNA"/>
</dbReference>
<dbReference type="RefSeq" id="WP_010389688.1">
    <property type="nucleotide sequence ID" value="NZ_BPKT01000003.1"/>
</dbReference>
<evidence type="ECO:0000313" key="2">
    <source>
        <dbReference type="EMBL" id="CUW07086.1"/>
    </source>
</evidence>